<dbReference type="SUPFAM" id="SSF54495">
    <property type="entry name" value="UBC-like"/>
    <property type="match status" value="1"/>
</dbReference>
<dbReference type="GO" id="GO:0061631">
    <property type="term" value="F:ubiquitin conjugating enzyme activity"/>
    <property type="evidence" value="ECO:0007669"/>
    <property type="project" value="TreeGrafter"/>
</dbReference>
<feature type="domain" description="UBC core" evidence="4">
    <location>
        <begin position="676"/>
        <end position="807"/>
    </location>
</feature>
<reference evidence="5 6" key="1">
    <citation type="submission" date="2022-09" db="EMBL/GenBank/DDBJ databases">
        <authorList>
            <person name="Palmer J.M."/>
        </authorList>
    </citation>
    <scope>NUCLEOTIDE SEQUENCE [LARGE SCALE GENOMIC DNA]</scope>
    <source>
        <strain evidence="5 6">DSM 7382</strain>
    </source>
</reference>
<keyword evidence="2" id="KW-0833">Ubl conjugation pathway</keyword>
<dbReference type="Proteomes" id="UP001385951">
    <property type="component" value="Unassembled WGS sequence"/>
</dbReference>
<dbReference type="PANTHER" id="PTHR46116:SF15">
    <property type="entry name" value="(E3-INDEPENDENT) E2 UBIQUITIN-CONJUGATING ENZYME"/>
    <property type="match status" value="1"/>
</dbReference>
<dbReference type="Pfam" id="PF00179">
    <property type="entry name" value="UQ_con"/>
    <property type="match status" value="1"/>
</dbReference>
<organism evidence="5 6">
    <name type="scientific">Cerrena zonata</name>
    <dbReference type="NCBI Taxonomy" id="2478898"/>
    <lineage>
        <taxon>Eukaryota</taxon>
        <taxon>Fungi</taxon>
        <taxon>Dikarya</taxon>
        <taxon>Basidiomycota</taxon>
        <taxon>Agaricomycotina</taxon>
        <taxon>Agaricomycetes</taxon>
        <taxon>Polyporales</taxon>
        <taxon>Cerrenaceae</taxon>
        <taxon>Cerrena</taxon>
    </lineage>
</organism>
<dbReference type="InterPro" id="IPR016135">
    <property type="entry name" value="UBQ-conjugating_enzyme/RWD"/>
</dbReference>
<gene>
    <name evidence="5" type="ORF">QCA50_001972</name>
</gene>
<sequence>MANTNTNKNKQRNMAKLYQEDIVRLLSNPKLYGVVMRCWHDPEDIPLPEDVMSDPLLRPLKHGEVGVSFYPGGKREILQESELQLVDRMYQPGDLLKKSIDDPRAGIVTGIEVKGRLEHTISGEEIPGWKSSDDVECSFEVDMGDYVVYNDWIGQIVEIFDEAVVELASNQLVRLPELSARLAVGQRGNNILPHPVSGVQNFFGFLLGNGRPSNQDTVIAVKRTVLAIAWLAINQSLSPAEAATRNRPQRFWYGKDLSKLTLVRRRAEQAMRVGDRVLLKKREDGPSTVHGREGDSSGTVTVHDLVVTETHTMVNVLWQDGTREVIDCKETVPYVNPDEYDCWPGDHVIWKSEDGKRAAVVQSVNAGERTAQVRFDDTGIIELVSVLELDPHGISDWSAVAPHEEMGLHRGDCVFIHPEGTTNGVEKPMVPKIGELEGWVRELTMDPAGTMIVGWRHEMIGIGNNIAERRGRDPTIEEGKIKRPAKGKTSLHWFGEVTDLRLDGSVELMYPSGSSVVLPLERLTRLYDGLEQLQEMWGEDDDDLSEDEEELDDEQGDDHIQFWTRDEDGQWMQNENPETDGWSTEEEDVPEPSSTENTESLKARMEFLDSLKADTSIESTRSSEATEEVPSAPDNPPPEAGSSSIRDSIWKRFDVLPSAPPDHAFHGSTPAQPSRHFLARLAKEYKILENSLPDTILVRAYEDRTDLLRSLIIGPENTPYEDAPFVIDWQLDSNFPHSPPIAHFLSWTNGNGRVNPYVSLYRTDYQRTDISTEISMRKARFACQYWERGLVIKVKVGVLPARRCCKH</sequence>
<dbReference type="AlphaFoldDB" id="A0AAW0GSJ8"/>
<name>A0AAW0GSJ8_9APHY</name>
<dbReference type="EMBL" id="JASBNA010000002">
    <property type="protein sequence ID" value="KAK7694784.1"/>
    <property type="molecule type" value="Genomic_DNA"/>
</dbReference>
<accession>A0AAW0GSJ8</accession>
<dbReference type="InterPro" id="IPR000608">
    <property type="entry name" value="UBC"/>
</dbReference>
<evidence type="ECO:0000256" key="2">
    <source>
        <dbReference type="ARBA" id="ARBA00022786"/>
    </source>
</evidence>
<dbReference type="Gene3D" id="3.10.110.10">
    <property type="entry name" value="Ubiquitin Conjugating Enzyme"/>
    <property type="match status" value="1"/>
</dbReference>
<feature type="compositionally biased region" description="Acidic residues" evidence="3">
    <location>
        <begin position="539"/>
        <end position="556"/>
    </location>
</feature>
<protein>
    <recommendedName>
        <fullName evidence="4">UBC core domain-containing protein</fullName>
    </recommendedName>
</protein>
<feature type="region of interest" description="Disordered" evidence="3">
    <location>
        <begin position="615"/>
        <end position="644"/>
    </location>
</feature>
<comment type="caution">
    <text evidence="5">The sequence shown here is derived from an EMBL/GenBank/DDBJ whole genome shotgun (WGS) entry which is preliminary data.</text>
</comment>
<dbReference type="PANTHER" id="PTHR46116">
    <property type="entry name" value="(E3-INDEPENDENT) E2 UBIQUITIN-CONJUGATING ENZYME"/>
    <property type="match status" value="1"/>
</dbReference>
<proteinExistence type="predicted"/>
<evidence type="ECO:0000259" key="4">
    <source>
        <dbReference type="PROSITE" id="PS50127"/>
    </source>
</evidence>
<dbReference type="PROSITE" id="PS50127">
    <property type="entry name" value="UBC_2"/>
    <property type="match status" value="1"/>
</dbReference>
<keyword evidence="1" id="KW-0808">Transferase</keyword>
<evidence type="ECO:0000256" key="1">
    <source>
        <dbReference type="ARBA" id="ARBA00022679"/>
    </source>
</evidence>
<evidence type="ECO:0000313" key="5">
    <source>
        <dbReference type="EMBL" id="KAK7694784.1"/>
    </source>
</evidence>
<evidence type="ECO:0000313" key="6">
    <source>
        <dbReference type="Proteomes" id="UP001385951"/>
    </source>
</evidence>
<feature type="region of interest" description="Disordered" evidence="3">
    <location>
        <begin position="564"/>
        <end position="600"/>
    </location>
</feature>
<feature type="region of interest" description="Disordered" evidence="3">
    <location>
        <begin position="539"/>
        <end position="558"/>
    </location>
</feature>
<keyword evidence="6" id="KW-1185">Reference proteome</keyword>
<evidence type="ECO:0000256" key="3">
    <source>
        <dbReference type="SAM" id="MobiDB-lite"/>
    </source>
</evidence>